<dbReference type="Proteomes" id="UP000776164">
    <property type="component" value="Unassembled WGS sequence"/>
</dbReference>
<organism evidence="1 2">
    <name type="scientific">Subtercola frigoramans</name>
    <dbReference type="NCBI Taxonomy" id="120298"/>
    <lineage>
        <taxon>Bacteria</taxon>
        <taxon>Bacillati</taxon>
        <taxon>Actinomycetota</taxon>
        <taxon>Actinomycetes</taxon>
        <taxon>Micrococcales</taxon>
        <taxon>Microbacteriaceae</taxon>
        <taxon>Subtercola</taxon>
    </lineage>
</organism>
<dbReference type="RefSeq" id="WP_205109265.1">
    <property type="nucleotide sequence ID" value="NZ_BAAAHT010000004.1"/>
</dbReference>
<protein>
    <submittedName>
        <fullName evidence="1">Uncharacterized protein</fullName>
    </submittedName>
</protein>
<keyword evidence="2" id="KW-1185">Reference proteome</keyword>
<proteinExistence type="predicted"/>
<reference evidence="1 2" key="1">
    <citation type="submission" date="2021-01" db="EMBL/GenBank/DDBJ databases">
        <title>Sequencing the genomes of 1000 actinobacteria strains.</title>
        <authorList>
            <person name="Klenk H.-P."/>
        </authorList>
    </citation>
    <scope>NUCLEOTIDE SEQUENCE [LARGE SCALE GENOMIC DNA]</scope>
    <source>
        <strain evidence="1 2">DSM 13057</strain>
    </source>
</reference>
<sequence>MCDLRLGVEQDLNAQSLGLIEVRKLEPLVFEYHGPWSAEQIASMSAAMAQPDLLGEVDDAPMLTPPRYKVKYRYYCASPDCKRHEQSILDWELTALQYHNRRLSDVDLRALITKKFYDEMWNDKVRTYFFVGNFADIVKRRNFSVLGVYKPPRGSDYASTLF</sequence>
<dbReference type="EMBL" id="JAFBBU010000001">
    <property type="protein sequence ID" value="MBM7472482.1"/>
    <property type="molecule type" value="Genomic_DNA"/>
</dbReference>
<name>A0ABS2L5V2_9MICO</name>
<evidence type="ECO:0000313" key="1">
    <source>
        <dbReference type="EMBL" id="MBM7472482.1"/>
    </source>
</evidence>
<gene>
    <name evidence="1" type="ORF">JOE66_002116</name>
</gene>
<accession>A0ABS2L5V2</accession>
<comment type="caution">
    <text evidence="1">The sequence shown here is derived from an EMBL/GenBank/DDBJ whole genome shotgun (WGS) entry which is preliminary data.</text>
</comment>
<evidence type="ECO:0000313" key="2">
    <source>
        <dbReference type="Proteomes" id="UP000776164"/>
    </source>
</evidence>